<reference evidence="1 2" key="2">
    <citation type="journal article" date="2012" name="Eukaryot. Cell">
        <title>Genome update of Botrytis cinerea strains B05.10 and T4.</title>
        <authorList>
            <person name="Staats M."/>
            <person name="van Kan J.A."/>
        </authorList>
    </citation>
    <scope>NUCLEOTIDE SEQUENCE [LARGE SCALE GENOMIC DNA]</scope>
    <source>
        <strain evidence="1 2">B05.10</strain>
    </source>
</reference>
<name>A0A384JEM9_BOTFB</name>
<gene>
    <name evidence="1" type="ORF">BCIN_04g02610</name>
</gene>
<sequence length="215" mass="24236">MNLSDIPDYFQSSSLEKLSMRTIFRALVSRYVLEAVFSRMPKDTEDLRACIQPHLQEYPEKIYNAVETYFCLRNNSTRFVDDPIRTGYGDLCYFPDNFTFQEIGEELVDVLLPLCLLSGKPRQEIVAACTSSCTEIAYPASELNLIVKARPRSPATFYSPVRGDVVSKDNARLFQGNRGQFGEVQITLLLGIKPAGNPSRPYAASRVELSRSEEA</sequence>
<dbReference type="AlphaFoldDB" id="A0A384JEM9"/>
<dbReference type="RefSeq" id="XP_001557251.1">
    <property type="nucleotide sequence ID" value="XM_001557201.2"/>
</dbReference>
<keyword evidence="2" id="KW-1185">Reference proteome</keyword>
<dbReference type="KEGG" id="bfu:BCIN_04g02610"/>
<dbReference type="EMBL" id="CP009808">
    <property type="protein sequence ID" value="ATZ49065.1"/>
    <property type="molecule type" value="Genomic_DNA"/>
</dbReference>
<dbReference type="VEuPathDB" id="FungiDB:Bcin04g02610"/>
<protein>
    <submittedName>
        <fullName evidence="1">Uncharacterized protein</fullName>
    </submittedName>
</protein>
<dbReference type="GeneID" id="5437813"/>
<evidence type="ECO:0000313" key="1">
    <source>
        <dbReference type="EMBL" id="ATZ49065.1"/>
    </source>
</evidence>
<dbReference type="OrthoDB" id="3491081at2759"/>
<reference evidence="1 2" key="3">
    <citation type="journal article" date="2017" name="Mol. Plant Pathol.">
        <title>A gapless genome sequence of the fungus Botrytis cinerea.</title>
        <authorList>
            <person name="Van Kan J.A."/>
            <person name="Stassen J.H."/>
            <person name="Mosbach A."/>
            <person name="Van Der Lee T.A."/>
            <person name="Faino L."/>
            <person name="Farmer A.D."/>
            <person name="Papasotiriou D.G."/>
            <person name="Zhou S."/>
            <person name="Seidl M.F."/>
            <person name="Cottam E."/>
            <person name="Edel D."/>
            <person name="Hahn M."/>
            <person name="Schwartz D.C."/>
            <person name="Dietrich R.A."/>
            <person name="Widdison S."/>
            <person name="Scalliet G."/>
        </authorList>
    </citation>
    <scope>NUCLEOTIDE SEQUENCE [LARGE SCALE GENOMIC DNA]</scope>
    <source>
        <strain evidence="1 2">B05.10</strain>
    </source>
</reference>
<accession>A0A384JEM9</accession>
<reference evidence="1 2" key="1">
    <citation type="journal article" date="2011" name="PLoS Genet.">
        <title>Genomic analysis of the necrotrophic fungal pathogens Sclerotinia sclerotiorum and Botrytis cinerea.</title>
        <authorList>
            <person name="Amselem J."/>
            <person name="Cuomo C.A."/>
            <person name="van Kan J.A."/>
            <person name="Viaud M."/>
            <person name="Benito E.P."/>
            <person name="Couloux A."/>
            <person name="Coutinho P.M."/>
            <person name="de Vries R.P."/>
            <person name="Dyer P.S."/>
            <person name="Fillinger S."/>
            <person name="Fournier E."/>
            <person name="Gout L."/>
            <person name="Hahn M."/>
            <person name="Kohn L."/>
            <person name="Lapalu N."/>
            <person name="Plummer K.M."/>
            <person name="Pradier J.M."/>
            <person name="Quevillon E."/>
            <person name="Sharon A."/>
            <person name="Simon A."/>
            <person name="ten Have A."/>
            <person name="Tudzynski B."/>
            <person name="Tudzynski P."/>
            <person name="Wincker P."/>
            <person name="Andrew M."/>
            <person name="Anthouard V."/>
            <person name="Beever R.E."/>
            <person name="Beffa R."/>
            <person name="Benoit I."/>
            <person name="Bouzid O."/>
            <person name="Brault B."/>
            <person name="Chen Z."/>
            <person name="Choquer M."/>
            <person name="Collemare J."/>
            <person name="Cotton P."/>
            <person name="Danchin E.G."/>
            <person name="Da Silva C."/>
            <person name="Gautier A."/>
            <person name="Giraud C."/>
            <person name="Giraud T."/>
            <person name="Gonzalez C."/>
            <person name="Grossetete S."/>
            <person name="Guldener U."/>
            <person name="Henrissat B."/>
            <person name="Howlett B.J."/>
            <person name="Kodira C."/>
            <person name="Kretschmer M."/>
            <person name="Lappartient A."/>
            <person name="Leroch M."/>
            <person name="Levis C."/>
            <person name="Mauceli E."/>
            <person name="Neuveglise C."/>
            <person name="Oeser B."/>
            <person name="Pearson M."/>
            <person name="Poulain J."/>
            <person name="Poussereau N."/>
            <person name="Quesneville H."/>
            <person name="Rascle C."/>
            <person name="Schumacher J."/>
            <person name="Segurens B."/>
            <person name="Sexton A."/>
            <person name="Silva E."/>
            <person name="Sirven C."/>
            <person name="Soanes D.M."/>
            <person name="Talbot N.J."/>
            <person name="Templeton M."/>
            <person name="Yandava C."/>
            <person name="Yarden O."/>
            <person name="Zeng Q."/>
            <person name="Rollins J.A."/>
            <person name="Lebrun M.H."/>
            <person name="Dickman M."/>
        </authorList>
    </citation>
    <scope>NUCLEOTIDE SEQUENCE [LARGE SCALE GENOMIC DNA]</scope>
    <source>
        <strain evidence="1 2">B05.10</strain>
    </source>
</reference>
<evidence type="ECO:0000313" key="2">
    <source>
        <dbReference type="Proteomes" id="UP000001798"/>
    </source>
</evidence>
<organism evidence="1 2">
    <name type="scientific">Botryotinia fuckeliana (strain B05.10)</name>
    <name type="common">Noble rot fungus</name>
    <name type="synonym">Botrytis cinerea</name>
    <dbReference type="NCBI Taxonomy" id="332648"/>
    <lineage>
        <taxon>Eukaryota</taxon>
        <taxon>Fungi</taxon>
        <taxon>Dikarya</taxon>
        <taxon>Ascomycota</taxon>
        <taxon>Pezizomycotina</taxon>
        <taxon>Leotiomycetes</taxon>
        <taxon>Helotiales</taxon>
        <taxon>Sclerotiniaceae</taxon>
        <taxon>Botrytis</taxon>
    </lineage>
</organism>
<dbReference type="Proteomes" id="UP000001798">
    <property type="component" value="Chromosome 4"/>
</dbReference>
<proteinExistence type="predicted"/>